<organism evidence="3 4">
    <name type="scientific">Cuscuta campestris</name>
    <dbReference type="NCBI Taxonomy" id="132261"/>
    <lineage>
        <taxon>Eukaryota</taxon>
        <taxon>Viridiplantae</taxon>
        <taxon>Streptophyta</taxon>
        <taxon>Embryophyta</taxon>
        <taxon>Tracheophyta</taxon>
        <taxon>Spermatophyta</taxon>
        <taxon>Magnoliopsida</taxon>
        <taxon>eudicotyledons</taxon>
        <taxon>Gunneridae</taxon>
        <taxon>Pentapetalae</taxon>
        <taxon>asterids</taxon>
        <taxon>lamiids</taxon>
        <taxon>Solanales</taxon>
        <taxon>Convolvulaceae</taxon>
        <taxon>Cuscuteae</taxon>
        <taxon>Cuscuta</taxon>
        <taxon>Cuscuta subgen. Grammica</taxon>
        <taxon>Cuscuta sect. Cleistogrammica</taxon>
    </lineage>
</organism>
<feature type="signal peptide" evidence="1">
    <location>
        <begin position="1"/>
        <end position="23"/>
    </location>
</feature>
<dbReference type="InterPro" id="IPR037045">
    <property type="entry name" value="S8pro/Inhibitor_I9_sf"/>
</dbReference>
<sequence length="111" mass="12017">MPKTQNFFTLLASLLFIAAMADSDTSVYIVYTTVPADVEDHAKYHVETLAPIFGSEDAAKEAILYTYTAAATGYSAKLTPAQVSKISENPAVLQVVKSQPSLLHLSQHKLT</sequence>
<dbReference type="PANTHER" id="PTHR48222">
    <property type="entry name" value="PROTEINASE INHIBITOR, PROPEPTIDE"/>
    <property type="match status" value="1"/>
</dbReference>
<name>A0A484LSX3_9ASTE</name>
<feature type="chain" id="PRO_5019782933" description="Inhibitor I9 domain-containing protein" evidence="1">
    <location>
        <begin position="24"/>
        <end position="111"/>
    </location>
</feature>
<dbReference type="Gene3D" id="3.30.70.80">
    <property type="entry name" value="Peptidase S8 propeptide/proteinase inhibitor I9"/>
    <property type="match status" value="1"/>
</dbReference>
<evidence type="ECO:0000259" key="2">
    <source>
        <dbReference type="Pfam" id="PF05922"/>
    </source>
</evidence>
<evidence type="ECO:0000256" key="1">
    <source>
        <dbReference type="SAM" id="SignalP"/>
    </source>
</evidence>
<gene>
    <name evidence="3" type="ORF">CCAM_LOCUS21190</name>
</gene>
<feature type="domain" description="Inhibitor I9" evidence="2">
    <location>
        <begin position="27"/>
        <end position="100"/>
    </location>
</feature>
<keyword evidence="4" id="KW-1185">Reference proteome</keyword>
<dbReference type="InterPro" id="IPR010259">
    <property type="entry name" value="S8pro/Inhibitor_I9"/>
</dbReference>
<accession>A0A484LSX3</accession>
<evidence type="ECO:0000313" key="3">
    <source>
        <dbReference type="EMBL" id="VFQ79414.1"/>
    </source>
</evidence>
<protein>
    <recommendedName>
        <fullName evidence="2">Inhibitor I9 domain-containing protein</fullName>
    </recommendedName>
</protein>
<dbReference type="AlphaFoldDB" id="A0A484LSX3"/>
<dbReference type="Pfam" id="PF05922">
    <property type="entry name" value="Inhibitor_I9"/>
    <property type="match status" value="1"/>
</dbReference>
<dbReference type="Proteomes" id="UP000595140">
    <property type="component" value="Unassembled WGS sequence"/>
</dbReference>
<dbReference type="OrthoDB" id="687377at2759"/>
<dbReference type="EMBL" id="OOIL02001947">
    <property type="protein sequence ID" value="VFQ79414.1"/>
    <property type="molecule type" value="Genomic_DNA"/>
</dbReference>
<evidence type="ECO:0000313" key="4">
    <source>
        <dbReference type="Proteomes" id="UP000595140"/>
    </source>
</evidence>
<keyword evidence="1" id="KW-0732">Signal</keyword>
<dbReference type="PANTHER" id="PTHR48222:SF4">
    <property type="entry name" value="PROTEINASE INHIBITOR, PROPEPTIDE"/>
    <property type="match status" value="1"/>
</dbReference>
<proteinExistence type="predicted"/>
<reference evidence="3 4" key="1">
    <citation type="submission" date="2018-04" db="EMBL/GenBank/DDBJ databases">
        <authorList>
            <person name="Vogel A."/>
        </authorList>
    </citation>
    <scope>NUCLEOTIDE SEQUENCE [LARGE SCALE GENOMIC DNA]</scope>
</reference>